<keyword evidence="1" id="KW-0805">Transcription regulation</keyword>
<accession>A0A7S3E8U0</accession>
<keyword evidence="2" id="KW-0238">DNA-binding</keyword>
<dbReference type="SMART" id="SM00717">
    <property type="entry name" value="SANT"/>
    <property type="match status" value="1"/>
</dbReference>
<evidence type="ECO:0000256" key="1">
    <source>
        <dbReference type="ARBA" id="ARBA00023015"/>
    </source>
</evidence>
<evidence type="ECO:0000256" key="2">
    <source>
        <dbReference type="ARBA" id="ARBA00023125"/>
    </source>
</evidence>
<dbReference type="Pfam" id="PF00249">
    <property type="entry name" value="Myb_DNA-binding"/>
    <property type="match status" value="1"/>
</dbReference>
<feature type="domain" description="Myb-like" evidence="7">
    <location>
        <begin position="225"/>
        <end position="276"/>
    </location>
</feature>
<dbReference type="PROSITE" id="PS51294">
    <property type="entry name" value="HTH_MYB"/>
    <property type="match status" value="1"/>
</dbReference>
<organism evidence="10">
    <name type="scientific">Rhodosorus marinus</name>
    <dbReference type="NCBI Taxonomy" id="101924"/>
    <lineage>
        <taxon>Eukaryota</taxon>
        <taxon>Rhodophyta</taxon>
        <taxon>Stylonematophyceae</taxon>
        <taxon>Stylonematales</taxon>
        <taxon>Stylonemataceae</taxon>
        <taxon>Rhodosorus</taxon>
    </lineage>
</organism>
<dbReference type="InterPro" id="IPR001005">
    <property type="entry name" value="SANT/Myb"/>
</dbReference>
<dbReference type="PROSITE" id="PS51293">
    <property type="entry name" value="SANT"/>
    <property type="match status" value="1"/>
</dbReference>
<evidence type="ECO:0000259" key="9">
    <source>
        <dbReference type="PROSITE" id="PS51294"/>
    </source>
</evidence>
<dbReference type="InterPro" id="IPR006447">
    <property type="entry name" value="Myb_dom_plants"/>
</dbReference>
<dbReference type="PANTHER" id="PTHR12802">
    <property type="entry name" value="SWI/SNF COMPLEX-RELATED"/>
    <property type="match status" value="1"/>
</dbReference>
<dbReference type="EMBL" id="HBHW01008957">
    <property type="protein sequence ID" value="CAE0038740.1"/>
    <property type="molecule type" value="Transcribed_RNA"/>
</dbReference>
<evidence type="ECO:0000313" key="10">
    <source>
        <dbReference type="EMBL" id="CAE0038740.1"/>
    </source>
</evidence>
<feature type="domain" description="SANT" evidence="8">
    <location>
        <begin position="233"/>
        <end position="280"/>
    </location>
</feature>
<dbReference type="Gene3D" id="1.10.10.60">
    <property type="entry name" value="Homeodomain-like"/>
    <property type="match status" value="1"/>
</dbReference>
<reference evidence="10" key="1">
    <citation type="submission" date="2021-01" db="EMBL/GenBank/DDBJ databases">
        <authorList>
            <person name="Corre E."/>
            <person name="Pelletier E."/>
            <person name="Niang G."/>
            <person name="Scheremetjew M."/>
            <person name="Finn R."/>
            <person name="Kale V."/>
            <person name="Holt S."/>
            <person name="Cochrane G."/>
            <person name="Meng A."/>
            <person name="Brown T."/>
            <person name="Cohen L."/>
        </authorList>
    </citation>
    <scope>NUCLEOTIDE SEQUENCE</scope>
    <source>
        <strain evidence="10">CCMP 769</strain>
    </source>
</reference>
<dbReference type="InterPro" id="IPR017884">
    <property type="entry name" value="SANT_dom"/>
</dbReference>
<dbReference type="GO" id="GO:0003677">
    <property type="term" value="F:DNA binding"/>
    <property type="evidence" value="ECO:0007669"/>
    <property type="project" value="UniProtKB-KW"/>
</dbReference>
<dbReference type="CDD" id="cd00167">
    <property type="entry name" value="SANT"/>
    <property type="match status" value="1"/>
</dbReference>
<dbReference type="NCBIfam" id="TIGR01557">
    <property type="entry name" value="myb_SHAQKYF"/>
    <property type="match status" value="1"/>
</dbReference>
<feature type="region of interest" description="Disordered" evidence="6">
    <location>
        <begin position="318"/>
        <end position="399"/>
    </location>
</feature>
<protein>
    <recommendedName>
        <fullName evidence="11">HTH myb-type domain-containing protein</fullName>
    </recommendedName>
</protein>
<keyword evidence="3" id="KW-0804">Transcription</keyword>
<keyword evidence="4" id="KW-0539">Nucleus</keyword>
<evidence type="ECO:0008006" key="11">
    <source>
        <dbReference type="Google" id="ProtNLM"/>
    </source>
</evidence>
<proteinExistence type="predicted"/>
<dbReference type="AlphaFoldDB" id="A0A7S3E8U0"/>
<feature type="coiled-coil region" evidence="5">
    <location>
        <begin position="191"/>
        <end position="218"/>
    </location>
</feature>
<name>A0A7S3E8U0_9RHOD</name>
<dbReference type="PROSITE" id="PS50090">
    <property type="entry name" value="MYB_LIKE"/>
    <property type="match status" value="1"/>
</dbReference>
<gene>
    <name evidence="10" type="ORF">RMAR00112_LOCUS6699</name>
</gene>
<evidence type="ECO:0000259" key="7">
    <source>
        <dbReference type="PROSITE" id="PS50090"/>
    </source>
</evidence>
<dbReference type="InterPro" id="IPR009057">
    <property type="entry name" value="Homeodomain-like_sf"/>
</dbReference>
<sequence>MIVSMAAGSYTSTYMTDQLNNQNISMSRLPAGQSAEFQRHQNSGAPTRMDSAPFLPVLSEQPRPRPYTSVPMRRVSGNHEMERSLPTERHPHYPPPPMRSANAIHPYGYEPVGVPEYVEDRGYKNVNGAEDVVHHRPVTIVHGGRSSYYNFPSYSHPLPPQPPFAGSEQTYNPEAQISQLLAYVSEFQQINVRLQDELYQARHKIEALKKQINEYSSADREKNETSKSTRRYWSPEEHKRFLEAVEKFGQKDVRAIANYVGSRNPTQVRTHAQKYFLKLQRKPTADAGSSQGAEDERILNQRRCMSEGDLFRVRHQEGLEAKEEEGEDDSGKESGRDSVNEAKMPTGSICKIEPNGIPSTKKDVKSVEISNDPPVASKEPKKPLPVKPPGKETKAATKG</sequence>
<feature type="domain" description="HTH myb-type" evidence="9">
    <location>
        <begin position="233"/>
        <end position="280"/>
    </location>
</feature>
<feature type="compositionally biased region" description="Basic and acidic residues" evidence="6">
    <location>
        <begin position="329"/>
        <end position="340"/>
    </location>
</feature>
<evidence type="ECO:0000256" key="3">
    <source>
        <dbReference type="ARBA" id="ARBA00023163"/>
    </source>
</evidence>
<dbReference type="InterPro" id="IPR017930">
    <property type="entry name" value="Myb_dom"/>
</dbReference>
<evidence type="ECO:0000256" key="5">
    <source>
        <dbReference type="SAM" id="Coils"/>
    </source>
</evidence>
<feature type="compositionally biased region" description="Basic and acidic residues" evidence="6">
    <location>
        <begin position="389"/>
        <end position="399"/>
    </location>
</feature>
<evidence type="ECO:0000259" key="8">
    <source>
        <dbReference type="PROSITE" id="PS51293"/>
    </source>
</evidence>
<evidence type="ECO:0000256" key="6">
    <source>
        <dbReference type="SAM" id="MobiDB-lite"/>
    </source>
</evidence>
<keyword evidence="5" id="KW-0175">Coiled coil</keyword>
<dbReference type="SUPFAM" id="SSF46689">
    <property type="entry name" value="Homeodomain-like"/>
    <property type="match status" value="1"/>
</dbReference>
<evidence type="ECO:0000256" key="4">
    <source>
        <dbReference type="ARBA" id="ARBA00023242"/>
    </source>
</evidence>